<evidence type="ECO:0000313" key="2">
    <source>
        <dbReference type="EMBL" id="KAL3878237.1"/>
    </source>
</evidence>
<protein>
    <recommendedName>
        <fullName evidence="4">Tyrosine-protein phosphatase domain-containing protein</fullName>
    </recommendedName>
</protein>
<keyword evidence="3" id="KW-1185">Reference proteome</keyword>
<keyword evidence="1" id="KW-0472">Membrane</keyword>
<reference evidence="2 3" key="1">
    <citation type="submission" date="2024-11" db="EMBL/GenBank/DDBJ databases">
        <title>Chromosome-level genome assembly of the freshwater bivalve Anodonta woodiana.</title>
        <authorList>
            <person name="Chen X."/>
        </authorList>
    </citation>
    <scope>NUCLEOTIDE SEQUENCE [LARGE SCALE GENOMIC DNA]</scope>
    <source>
        <strain evidence="2">MN2024</strain>
        <tissue evidence="2">Gills</tissue>
    </source>
</reference>
<sequence length="160" mass="18064">QEETSTESTSTLTIGIPVRGSLGAVILTILIIVFAKMYRKRRKWAPEASAIEHTYDQINTTRAIHEKLSDYSKIDELGLSPVIPKENAYENTLPKNLIPKCEFRDHYQHLISLDDKTGELRMLSVFNSIPSPAPSKTEVTRTGRGDDCIETLHKSYLFEA</sequence>
<feature type="non-terminal residue" evidence="2">
    <location>
        <position position="160"/>
    </location>
</feature>
<organism evidence="2 3">
    <name type="scientific">Sinanodonta woodiana</name>
    <name type="common">Chinese pond mussel</name>
    <name type="synonym">Anodonta woodiana</name>
    <dbReference type="NCBI Taxonomy" id="1069815"/>
    <lineage>
        <taxon>Eukaryota</taxon>
        <taxon>Metazoa</taxon>
        <taxon>Spiralia</taxon>
        <taxon>Lophotrochozoa</taxon>
        <taxon>Mollusca</taxon>
        <taxon>Bivalvia</taxon>
        <taxon>Autobranchia</taxon>
        <taxon>Heteroconchia</taxon>
        <taxon>Palaeoheterodonta</taxon>
        <taxon>Unionida</taxon>
        <taxon>Unionoidea</taxon>
        <taxon>Unionidae</taxon>
        <taxon>Unioninae</taxon>
        <taxon>Sinanodonta</taxon>
    </lineage>
</organism>
<feature type="transmembrane region" description="Helical" evidence="1">
    <location>
        <begin position="12"/>
        <end position="35"/>
    </location>
</feature>
<accession>A0ABD3WW90</accession>
<dbReference type="EMBL" id="JBJQND010000004">
    <property type="protein sequence ID" value="KAL3878237.1"/>
    <property type="molecule type" value="Genomic_DNA"/>
</dbReference>
<keyword evidence="1" id="KW-0812">Transmembrane</keyword>
<evidence type="ECO:0000256" key="1">
    <source>
        <dbReference type="SAM" id="Phobius"/>
    </source>
</evidence>
<proteinExistence type="predicted"/>
<gene>
    <name evidence="2" type="ORF">ACJMK2_030602</name>
</gene>
<evidence type="ECO:0008006" key="4">
    <source>
        <dbReference type="Google" id="ProtNLM"/>
    </source>
</evidence>
<comment type="caution">
    <text evidence="2">The sequence shown here is derived from an EMBL/GenBank/DDBJ whole genome shotgun (WGS) entry which is preliminary data.</text>
</comment>
<feature type="non-terminal residue" evidence="2">
    <location>
        <position position="1"/>
    </location>
</feature>
<name>A0ABD3WW90_SINWO</name>
<evidence type="ECO:0000313" key="3">
    <source>
        <dbReference type="Proteomes" id="UP001634394"/>
    </source>
</evidence>
<keyword evidence="1" id="KW-1133">Transmembrane helix</keyword>
<dbReference type="AlphaFoldDB" id="A0ABD3WW90"/>
<dbReference type="Proteomes" id="UP001634394">
    <property type="component" value="Unassembled WGS sequence"/>
</dbReference>